<evidence type="ECO:0000256" key="2">
    <source>
        <dbReference type="SAM" id="SignalP"/>
    </source>
</evidence>
<organism evidence="4 5">
    <name type="scientific">Bactrocera dorsalis</name>
    <name type="common">Oriental fruit fly</name>
    <name type="synonym">Dacus dorsalis</name>
    <dbReference type="NCBI Taxonomy" id="27457"/>
    <lineage>
        <taxon>Eukaryota</taxon>
        <taxon>Metazoa</taxon>
        <taxon>Ecdysozoa</taxon>
        <taxon>Arthropoda</taxon>
        <taxon>Hexapoda</taxon>
        <taxon>Insecta</taxon>
        <taxon>Pterygota</taxon>
        <taxon>Neoptera</taxon>
        <taxon>Endopterygota</taxon>
        <taxon>Diptera</taxon>
        <taxon>Brachycera</taxon>
        <taxon>Muscomorpha</taxon>
        <taxon>Tephritoidea</taxon>
        <taxon>Tephritidae</taxon>
        <taxon>Bactrocera</taxon>
        <taxon>Bactrocera</taxon>
    </lineage>
</organism>
<dbReference type="PANTHER" id="PTHR22933">
    <property type="entry name" value="FI18007P1-RELATED"/>
    <property type="match status" value="1"/>
</dbReference>
<dbReference type="OrthoDB" id="6428908at2759"/>
<proteinExistence type="predicted"/>
<dbReference type="GeneID" id="105222699"/>
<evidence type="ECO:0000313" key="5">
    <source>
        <dbReference type="RefSeq" id="XP_011198426.2"/>
    </source>
</evidence>
<dbReference type="PROSITE" id="PS50940">
    <property type="entry name" value="CHIT_BIND_II"/>
    <property type="match status" value="1"/>
</dbReference>
<feature type="signal peptide" evidence="2">
    <location>
        <begin position="1"/>
        <end position="21"/>
    </location>
</feature>
<dbReference type="KEGG" id="bdr:105222699"/>
<reference evidence="5" key="2">
    <citation type="submission" date="2025-08" db="UniProtKB">
        <authorList>
            <consortium name="RefSeq"/>
        </authorList>
    </citation>
    <scope>IDENTIFICATION</scope>
    <source>
        <tissue evidence="5">Adult</tissue>
    </source>
</reference>
<dbReference type="GO" id="GO:0005576">
    <property type="term" value="C:extracellular region"/>
    <property type="evidence" value="ECO:0007669"/>
    <property type="project" value="InterPro"/>
</dbReference>
<evidence type="ECO:0000259" key="3">
    <source>
        <dbReference type="PROSITE" id="PS50940"/>
    </source>
</evidence>
<feature type="domain" description="Chitin-binding type-2" evidence="3">
    <location>
        <begin position="194"/>
        <end position="251"/>
    </location>
</feature>
<dbReference type="Gene3D" id="2.170.140.10">
    <property type="entry name" value="Chitin binding domain"/>
    <property type="match status" value="1"/>
</dbReference>
<dbReference type="Proteomes" id="UP001652620">
    <property type="component" value="Chromosome 2"/>
</dbReference>
<dbReference type="SMART" id="SM00494">
    <property type="entry name" value="ChtBD2"/>
    <property type="match status" value="1"/>
</dbReference>
<dbReference type="AlphaFoldDB" id="A0A6I9UTT8"/>
<reference evidence="4" key="1">
    <citation type="submission" date="2025-05" db="UniProtKB">
        <authorList>
            <consortium name="RefSeq"/>
        </authorList>
    </citation>
    <scope>NUCLEOTIDE SEQUENCE [LARGE SCALE GENOMIC DNA]</scope>
</reference>
<sequence length="412" mass="41090">MLKIFNYLGISLFLFSTCAQAQSGYNYARPEIANAAGGGVGSSNVLRPIVPVGSNALAATPTSPLGFPSTAGTAYGGTGGAATAPFSGFGTQPSALGATGQGPYTGGGNAATLQTGSGFNAGKRPILAPQQRGGGGGVFGGGLTSITSGQSAYGNTPRVSGLNDVDYSGEGDYSAIPGVPAVDYPIYAEVPQTNFDCAQQLPGYYSDVEAQCQVFHICALNRTYSFLCPNGTIFSQETLVCVWWNQFECGTAPALYANNAYIYDYGSEQRTAGAYSGTGGGAALGARQSASYPGAAGSSSLRATSATLPSAGGIFGAANLRPTAFGTIPSTVTPVPSTAGYNANTGRFPTGSPAGGQAFNTAVAPIAVAQSTYGPGGVGVGGGGGSVPAGGSNANANSNREYLPPSQQQRRP</sequence>
<dbReference type="PANTHER" id="PTHR22933:SF42">
    <property type="entry name" value="FI18455P1-RELATED"/>
    <property type="match status" value="1"/>
</dbReference>
<protein>
    <submittedName>
        <fullName evidence="5">Protein lingerer</fullName>
    </submittedName>
</protein>
<dbReference type="RefSeq" id="XP_011198426.2">
    <property type="nucleotide sequence ID" value="XM_011200124.4"/>
</dbReference>
<keyword evidence="2" id="KW-0732">Signal</keyword>
<dbReference type="InterPro" id="IPR002557">
    <property type="entry name" value="Chitin-bd_dom"/>
</dbReference>
<accession>A0A6I9UTT8</accession>
<dbReference type="GO" id="GO:0008061">
    <property type="term" value="F:chitin binding"/>
    <property type="evidence" value="ECO:0007669"/>
    <property type="project" value="InterPro"/>
</dbReference>
<evidence type="ECO:0000256" key="1">
    <source>
        <dbReference type="SAM" id="MobiDB-lite"/>
    </source>
</evidence>
<gene>
    <name evidence="5" type="primary">LOC105222699</name>
</gene>
<dbReference type="Pfam" id="PF01607">
    <property type="entry name" value="CBM_14"/>
    <property type="match status" value="1"/>
</dbReference>
<feature type="compositionally biased region" description="Low complexity" evidence="1">
    <location>
        <begin position="389"/>
        <end position="398"/>
    </location>
</feature>
<dbReference type="SUPFAM" id="SSF57625">
    <property type="entry name" value="Invertebrate chitin-binding proteins"/>
    <property type="match status" value="1"/>
</dbReference>
<feature type="chain" id="PRO_5046843094" evidence="2">
    <location>
        <begin position="22"/>
        <end position="412"/>
    </location>
</feature>
<evidence type="ECO:0000313" key="4">
    <source>
        <dbReference type="Proteomes" id="UP001652620"/>
    </source>
</evidence>
<keyword evidence="4" id="KW-1185">Reference proteome</keyword>
<dbReference type="InterPro" id="IPR036508">
    <property type="entry name" value="Chitin-bd_dom_sf"/>
</dbReference>
<name>A0A6I9UTT8_BACDO</name>
<feature type="region of interest" description="Disordered" evidence="1">
    <location>
        <begin position="380"/>
        <end position="412"/>
    </location>
</feature>
<dbReference type="InParanoid" id="A0A6I9UTT8"/>
<dbReference type="InterPro" id="IPR052976">
    <property type="entry name" value="Scoloptoxin-like"/>
</dbReference>